<comment type="caution">
    <text evidence="3">The sequence shown here is derived from an EMBL/GenBank/DDBJ whole genome shotgun (WGS) entry which is preliminary data.</text>
</comment>
<keyword evidence="4" id="KW-1185">Reference proteome</keyword>
<evidence type="ECO:0000256" key="2">
    <source>
        <dbReference type="SAM" id="MobiDB-lite"/>
    </source>
</evidence>
<sequence length="243" mass="26935">MPNSNTGTVRSAELPSPNNARNLSIESVAGSEVESSSRLQEDTLHRRRNIPGKKNSAGGHDESGRLGDASTSTSPKAHGSISSALKIESADTPIDVKSSASEMNSRNIAEAIRLLSVWTTRAKQLREEQEIHLQRAQELQEQIRAGELACGRMTQQVLEAQEEIRSLTQKVLETREAIVIRKRHIKEDEEKLSQELRAKERKMEEVMSIVSRVNKITLETSTAISDGDGPHYTIWTDQTTRGA</sequence>
<evidence type="ECO:0000313" key="4">
    <source>
        <dbReference type="Proteomes" id="UP000019471"/>
    </source>
</evidence>
<protein>
    <submittedName>
        <fullName evidence="3">Uncharacterized protein</fullName>
    </submittedName>
</protein>
<accession>W9VDG3</accession>
<dbReference type="RefSeq" id="XP_007752030.1">
    <property type="nucleotide sequence ID" value="XM_007753840.1"/>
</dbReference>
<dbReference type="Proteomes" id="UP000019471">
    <property type="component" value="Unassembled WGS sequence"/>
</dbReference>
<reference evidence="3 4" key="1">
    <citation type="submission" date="2013-03" db="EMBL/GenBank/DDBJ databases">
        <title>The Genome Sequence of Cladophialophora psammophila CBS 110553.</title>
        <authorList>
            <consortium name="The Broad Institute Genomics Platform"/>
            <person name="Cuomo C."/>
            <person name="de Hoog S."/>
            <person name="Gorbushina A."/>
            <person name="Walker B."/>
            <person name="Young S.K."/>
            <person name="Zeng Q."/>
            <person name="Gargeya S."/>
            <person name="Fitzgerald M."/>
            <person name="Haas B."/>
            <person name="Abouelleil A."/>
            <person name="Allen A.W."/>
            <person name="Alvarado L."/>
            <person name="Arachchi H.M."/>
            <person name="Berlin A.M."/>
            <person name="Chapman S.B."/>
            <person name="Gainer-Dewar J."/>
            <person name="Goldberg J."/>
            <person name="Griggs A."/>
            <person name="Gujja S."/>
            <person name="Hansen M."/>
            <person name="Howarth C."/>
            <person name="Imamovic A."/>
            <person name="Ireland A."/>
            <person name="Larimer J."/>
            <person name="McCowan C."/>
            <person name="Murphy C."/>
            <person name="Pearson M."/>
            <person name="Poon T.W."/>
            <person name="Priest M."/>
            <person name="Roberts A."/>
            <person name="Saif S."/>
            <person name="Shea T."/>
            <person name="Sisk P."/>
            <person name="Sykes S."/>
            <person name="Wortman J."/>
            <person name="Nusbaum C."/>
            <person name="Birren B."/>
        </authorList>
    </citation>
    <scope>NUCLEOTIDE SEQUENCE [LARGE SCALE GENOMIC DNA]</scope>
    <source>
        <strain evidence="3 4">CBS 110553</strain>
    </source>
</reference>
<name>W9VDG3_9EURO</name>
<proteinExistence type="predicted"/>
<evidence type="ECO:0000256" key="1">
    <source>
        <dbReference type="SAM" id="Coils"/>
    </source>
</evidence>
<dbReference type="GeneID" id="19197957"/>
<keyword evidence="1" id="KW-0175">Coiled coil</keyword>
<evidence type="ECO:0000313" key="3">
    <source>
        <dbReference type="EMBL" id="EXJ53498.1"/>
    </source>
</evidence>
<feature type="compositionally biased region" description="Low complexity" evidence="2">
    <location>
        <begin position="24"/>
        <end position="37"/>
    </location>
</feature>
<feature type="compositionally biased region" description="Polar residues" evidence="2">
    <location>
        <begin position="69"/>
        <end position="83"/>
    </location>
</feature>
<dbReference type="EMBL" id="AMGX01000045">
    <property type="protein sequence ID" value="EXJ53498.1"/>
    <property type="molecule type" value="Genomic_DNA"/>
</dbReference>
<organism evidence="3 4">
    <name type="scientific">Cladophialophora psammophila CBS 110553</name>
    <dbReference type="NCBI Taxonomy" id="1182543"/>
    <lineage>
        <taxon>Eukaryota</taxon>
        <taxon>Fungi</taxon>
        <taxon>Dikarya</taxon>
        <taxon>Ascomycota</taxon>
        <taxon>Pezizomycotina</taxon>
        <taxon>Eurotiomycetes</taxon>
        <taxon>Chaetothyriomycetidae</taxon>
        <taxon>Chaetothyriales</taxon>
        <taxon>Herpotrichiellaceae</taxon>
        <taxon>Cladophialophora</taxon>
    </lineage>
</organism>
<dbReference type="HOGENOM" id="CLU_1142503_0_0_1"/>
<feature type="coiled-coil region" evidence="1">
    <location>
        <begin position="122"/>
        <end position="209"/>
    </location>
</feature>
<dbReference type="AlphaFoldDB" id="W9VDG3"/>
<gene>
    <name evidence="3" type="ORF">A1O5_13274</name>
</gene>
<dbReference type="OrthoDB" id="10497698at2759"/>
<feature type="region of interest" description="Disordered" evidence="2">
    <location>
        <begin position="1"/>
        <end position="85"/>
    </location>
</feature>